<evidence type="ECO:0000313" key="3">
    <source>
        <dbReference type="Proteomes" id="UP000499080"/>
    </source>
</evidence>
<protein>
    <submittedName>
        <fullName evidence="2">Uncharacterized protein</fullName>
    </submittedName>
</protein>
<reference evidence="2 3" key="1">
    <citation type="journal article" date="2019" name="Sci. Rep.">
        <title>Orb-weaving spider Araneus ventricosus genome elucidates the spidroin gene catalogue.</title>
        <authorList>
            <person name="Kono N."/>
            <person name="Nakamura H."/>
            <person name="Ohtoshi R."/>
            <person name="Moran D.A.P."/>
            <person name="Shinohara A."/>
            <person name="Yoshida Y."/>
            <person name="Fujiwara M."/>
            <person name="Mori M."/>
            <person name="Tomita M."/>
            <person name="Arakawa K."/>
        </authorList>
    </citation>
    <scope>NUCLEOTIDE SEQUENCE [LARGE SCALE GENOMIC DNA]</scope>
</reference>
<proteinExistence type="predicted"/>
<evidence type="ECO:0000256" key="1">
    <source>
        <dbReference type="SAM" id="MobiDB-lite"/>
    </source>
</evidence>
<dbReference type="EMBL" id="BGPR01000043">
    <property type="protein sequence ID" value="GBL85385.1"/>
    <property type="molecule type" value="Genomic_DNA"/>
</dbReference>
<dbReference type="AlphaFoldDB" id="A0A4Y2B216"/>
<feature type="region of interest" description="Disordered" evidence="1">
    <location>
        <begin position="1"/>
        <end position="38"/>
    </location>
</feature>
<gene>
    <name evidence="2" type="ORF">AVEN_34581_1</name>
</gene>
<sequence>MALESEGDTLESGGDTLESGGDTLESEGDTLESLGDTLESGCDTLESGCDTLESGCDTLEPKREGTLLLSKIWLRKVCSNSGASTSFEKSIEVERLKLDIYGQTAPRKWRDSTPHRSSFQLIHSDVSFTEAPCK</sequence>
<dbReference type="Proteomes" id="UP000499080">
    <property type="component" value="Unassembled WGS sequence"/>
</dbReference>
<organism evidence="2 3">
    <name type="scientific">Araneus ventricosus</name>
    <name type="common">Orbweaver spider</name>
    <name type="synonym">Epeira ventricosa</name>
    <dbReference type="NCBI Taxonomy" id="182803"/>
    <lineage>
        <taxon>Eukaryota</taxon>
        <taxon>Metazoa</taxon>
        <taxon>Ecdysozoa</taxon>
        <taxon>Arthropoda</taxon>
        <taxon>Chelicerata</taxon>
        <taxon>Arachnida</taxon>
        <taxon>Araneae</taxon>
        <taxon>Araneomorphae</taxon>
        <taxon>Entelegynae</taxon>
        <taxon>Araneoidea</taxon>
        <taxon>Araneidae</taxon>
        <taxon>Araneus</taxon>
    </lineage>
</organism>
<evidence type="ECO:0000313" key="2">
    <source>
        <dbReference type="EMBL" id="GBL85385.1"/>
    </source>
</evidence>
<accession>A0A4Y2B216</accession>
<comment type="caution">
    <text evidence="2">The sequence shown here is derived from an EMBL/GenBank/DDBJ whole genome shotgun (WGS) entry which is preliminary data.</text>
</comment>
<keyword evidence="3" id="KW-1185">Reference proteome</keyword>
<name>A0A4Y2B216_ARAVE</name>